<dbReference type="Pfam" id="PF00005">
    <property type="entry name" value="ABC_tran"/>
    <property type="match status" value="2"/>
</dbReference>
<feature type="domain" description="ABC transmembrane type-1" evidence="12">
    <location>
        <begin position="277"/>
        <end position="545"/>
    </location>
</feature>
<dbReference type="PROSITE" id="PS50929">
    <property type="entry name" value="ABC_TM1F"/>
    <property type="match status" value="2"/>
</dbReference>
<evidence type="ECO:0000256" key="2">
    <source>
        <dbReference type="ARBA" id="ARBA00022448"/>
    </source>
</evidence>
<comment type="subcellular location">
    <subcellularLocation>
        <location evidence="1">Cell membrane</location>
        <topology evidence="1">Multi-pass membrane protein</topology>
    </subcellularLocation>
</comment>
<evidence type="ECO:0000256" key="7">
    <source>
        <dbReference type="ARBA" id="ARBA00022989"/>
    </source>
</evidence>
<dbReference type="InterPro" id="IPR050173">
    <property type="entry name" value="ABC_transporter_C-like"/>
</dbReference>
<keyword evidence="2" id="KW-0813">Transport</keyword>
<feature type="transmembrane region" description="Helical" evidence="10">
    <location>
        <begin position="309"/>
        <end position="332"/>
    </location>
</feature>
<accession>A0A9W8QKE7</accession>
<feature type="transmembrane region" description="Helical" evidence="10">
    <location>
        <begin position="486"/>
        <end position="509"/>
    </location>
</feature>
<evidence type="ECO:0000259" key="11">
    <source>
        <dbReference type="PROSITE" id="PS50893"/>
    </source>
</evidence>
<keyword evidence="5" id="KW-0547">Nucleotide-binding</keyword>
<reference evidence="13" key="1">
    <citation type="journal article" date="2023" name="Access Microbiol">
        <title>De-novo genome assembly for Akanthomyces muscarius, a biocontrol agent of insect agricultural pests.</title>
        <authorList>
            <person name="Erdos Z."/>
            <person name="Studholme D.J."/>
            <person name="Raymond B."/>
            <person name="Sharma M."/>
        </authorList>
    </citation>
    <scope>NUCLEOTIDE SEQUENCE</scope>
    <source>
        <strain evidence="13">Ve6</strain>
    </source>
</reference>
<feature type="transmembrane region" description="Helical" evidence="10">
    <location>
        <begin position="1005"/>
        <end position="1038"/>
    </location>
</feature>
<protein>
    <recommendedName>
        <fullName evidence="15">ABC transporter</fullName>
    </recommendedName>
</protein>
<dbReference type="InterPro" id="IPR044746">
    <property type="entry name" value="ABCC_6TM_D1"/>
</dbReference>
<dbReference type="KEGG" id="amus:LMH87_008074"/>
<name>A0A9W8QKE7_AKAMU</name>
<evidence type="ECO:0000313" key="14">
    <source>
        <dbReference type="Proteomes" id="UP001144673"/>
    </source>
</evidence>
<dbReference type="InterPro" id="IPR036640">
    <property type="entry name" value="ABC1_TM_sf"/>
</dbReference>
<feature type="region of interest" description="Disordered" evidence="9">
    <location>
        <begin position="570"/>
        <end position="591"/>
    </location>
</feature>
<dbReference type="Pfam" id="PF00664">
    <property type="entry name" value="ABC_membrane"/>
    <property type="match status" value="2"/>
</dbReference>
<feature type="transmembrane region" description="Helical" evidence="10">
    <location>
        <begin position="32"/>
        <end position="51"/>
    </location>
</feature>
<feature type="domain" description="ABC transmembrane type-1" evidence="12">
    <location>
        <begin position="885"/>
        <end position="1163"/>
    </location>
</feature>
<evidence type="ECO:0000259" key="12">
    <source>
        <dbReference type="PROSITE" id="PS50929"/>
    </source>
</evidence>
<feature type="transmembrane region" description="Helical" evidence="10">
    <location>
        <begin position="881"/>
        <end position="904"/>
    </location>
</feature>
<dbReference type="PANTHER" id="PTHR24223:SF345">
    <property type="entry name" value="ABC MULTIDRUG TRANSPORTER (EUROFUNG)"/>
    <property type="match status" value="1"/>
</dbReference>
<dbReference type="InterPro" id="IPR003439">
    <property type="entry name" value="ABC_transporter-like_ATP-bd"/>
</dbReference>
<keyword evidence="8 10" id="KW-0472">Membrane</keyword>
<dbReference type="GO" id="GO:0005886">
    <property type="term" value="C:plasma membrane"/>
    <property type="evidence" value="ECO:0007669"/>
    <property type="project" value="UniProtKB-SubCell"/>
</dbReference>
<comment type="caution">
    <text evidence="13">The sequence shown here is derived from an EMBL/GenBank/DDBJ whole genome shotgun (WGS) entry which is preliminary data.</text>
</comment>
<feature type="domain" description="ABC transporter" evidence="11">
    <location>
        <begin position="1214"/>
        <end position="1491"/>
    </location>
</feature>
<dbReference type="PROSITE" id="PS00211">
    <property type="entry name" value="ABC_TRANSPORTER_1"/>
    <property type="match status" value="2"/>
</dbReference>
<evidence type="ECO:0000256" key="6">
    <source>
        <dbReference type="ARBA" id="ARBA00022840"/>
    </source>
</evidence>
<keyword evidence="6" id="KW-0067">ATP-binding</keyword>
<evidence type="ECO:0000313" key="13">
    <source>
        <dbReference type="EMBL" id="KAJ4159162.1"/>
    </source>
</evidence>
<feature type="transmembrane region" description="Helical" evidence="10">
    <location>
        <begin position="924"/>
        <end position="949"/>
    </location>
</feature>
<evidence type="ECO:0000256" key="5">
    <source>
        <dbReference type="ARBA" id="ARBA00022741"/>
    </source>
</evidence>
<evidence type="ECO:0000256" key="3">
    <source>
        <dbReference type="ARBA" id="ARBA00022475"/>
    </source>
</evidence>
<dbReference type="Proteomes" id="UP001144673">
    <property type="component" value="Unassembled WGS sequence"/>
</dbReference>
<feature type="transmembrane region" description="Helical" evidence="10">
    <location>
        <begin position="97"/>
        <end position="117"/>
    </location>
</feature>
<organism evidence="13 14">
    <name type="scientific">Akanthomyces muscarius</name>
    <name type="common">Entomopathogenic fungus</name>
    <name type="synonym">Lecanicillium muscarium</name>
    <dbReference type="NCBI Taxonomy" id="2231603"/>
    <lineage>
        <taxon>Eukaryota</taxon>
        <taxon>Fungi</taxon>
        <taxon>Dikarya</taxon>
        <taxon>Ascomycota</taxon>
        <taxon>Pezizomycotina</taxon>
        <taxon>Sordariomycetes</taxon>
        <taxon>Hypocreomycetidae</taxon>
        <taxon>Hypocreales</taxon>
        <taxon>Cordycipitaceae</taxon>
        <taxon>Akanthomyces</taxon>
    </lineage>
</organism>
<dbReference type="EMBL" id="JAJHUN010000005">
    <property type="protein sequence ID" value="KAJ4159162.1"/>
    <property type="molecule type" value="Genomic_DNA"/>
</dbReference>
<dbReference type="RefSeq" id="XP_056057161.1">
    <property type="nucleotide sequence ID" value="XM_056202761.1"/>
</dbReference>
<feature type="transmembrane region" description="Helical" evidence="10">
    <location>
        <begin position="408"/>
        <end position="429"/>
    </location>
</feature>
<keyword evidence="3" id="KW-1003">Cell membrane</keyword>
<keyword evidence="14" id="KW-1185">Reference proteome</keyword>
<dbReference type="PROSITE" id="PS50893">
    <property type="entry name" value="ABC_TRANSPORTER_2"/>
    <property type="match status" value="2"/>
</dbReference>
<dbReference type="CDD" id="cd18580">
    <property type="entry name" value="ABC_6TM_ABCC_D2"/>
    <property type="match status" value="1"/>
</dbReference>
<dbReference type="InterPro" id="IPR044726">
    <property type="entry name" value="ABCC_6TM_D2"/>
</dbReference>
<dbReference type="GO" id="GO:0016887">
    <property type="term" value="F:ATP hydrolysis activity"/>
    <property type="evidence" value="ECO:0007669"/>
    <property type="project" value="InterPro"/>
</dbReference>
<evidence type="ECO:0000256" key="8">
    <source>
        <dbReference type="ARBA" id="ARBA00023136"/>
    </source>
</evidence>
<dbReference type="InterPro" id="IPR011527">
    <property type="entry name" value="ABC1_TM_dom"/>
</dbReference>
<dbReference type="CDD" id="cd18579">
    <property type="entry name" value="ABC_6TM_ABCC_D1"/>
    <property type="match status" value="1"/>
</dbReference>
<evidence type="ECO:0000256" key="9">
    <source>
        <dbReference type="SAM" id="MobiDB-lite"/>
    </source>
</evidence>
<dbReference type="SUPFAM" id="SSF52540">
    <property type="entry name" value="P-loop containing nucleoside triphosphate hydrolases"/>
    <property type="match status" value="2"/>
</dbReference>
<feature type="transmembrane region" description="Helical" evidence="10">
    <location>
        <begin position="265"/>
        <end position="289"/>
    </location>
</feature>
<dbReference type="FunFam" id="1.20.1560.10:FF:000066">
    <property type="entry name" value="ABC multidrug transporter (Eurofung)"/>
    <property type="match status" value="1"/>
</dbReference>
<feature type="domain" description="ABC transporter" evidence="11">
    <location>
        <begin position="589"/>
        <end position="817"/>
    </location>
</feature>
<proteinExistence type="predicted"/>
<dbReference type="SUPFAM" id="SSF90123">
    <property type="entry name" value="ABC transporter transmembrane region"/>
    <property type="match status" value="2"/>
</dbReference>
<feature type="transmembrane region" description="Helical" evidence="10">
    <location>
        <begin position="536"/>
        <end position="553"/>
    </location>
</feature>
<feature type="transmembrane region" description="Helical" evidence="10">
    <location>
        <begin position="386"/>
        <end position="402"/>
    </location>
</feature>
<feature type="transmembrane region" description="Helical" evidence="10">
    <location>
        <begin position="1107"/>
        <end position="1130"/>
    </location>
</feature>
<dbReference type="Gene3D" id="1.20.1560.10">
    <property type="entry name" value="ABC transporter type 1, transmembrane domain"/>
    <property type="match status" value="2"/>
</dbReference>
<dbReference type="InterPro" id="IPR017871">
    <property type="entry name" value="ABC_transporter-like_CS"/>
</dbReference>
<dbReference type="CDD" id="cd03250">
    <property type="entry name" value="ABCC_MRP_domain1"/>
    <property type="match status" value="1"/>
</dbReference>
<dbReference type="SMART" id="SM00382">
    <property type="entry name" value="AAA"/>
    <property type="match status" value="2"/>
</dbReference>
<evidence type="ECO:0000256" key="4">
    <source>
        <dbReference type="ARBA" id="ARBA00022692"/>
    </source>
</evidence>
<dbReference type="InterPro" id="IPR027417">
    <property type="entry name" value="P-loop_NTPase"/>
</dbReference>
<dbReference type="GeneID" id="80895233"/>
<keyword evidence="7 10" id="KW-1133">Transmembrane helix</keyword>
<sequence length="1496" mass="164543">MDFAGCADDSSFGPSVHGCRGGFDFTLRFEQIFFSILPSSLFIVLGLLRVWSLLRRSCVVNGVWFQLTKAGCFFAICALRLALLALAAHAGSLSRTFVAAAALDAIAALCMVALSFFEHSRCPRPSILLNLYLVVKTLLDIAQTRTLWVASRSSHDFVFARLFAAATALWAIAIILEATRKRRWAQWNAAEHSPEETIGIYEIATNTWVFRLIRTGRRKVLSAPDLYTLDYGMSAEALHSHVKNLNISQLHGKKNALAKALFKTLLIPVLLAVVPILCQVGLALCQPLLVQRLLIYLDNKGSRSDYTGYGLIGATVIVYFGAPLAYSVALSYQTRYLFMMRSILIDAVYRKTTSSQCSISNDSKALTLMGTDVENIRHGLLSLHQLWYVPLQVAVSCWLLYGQLGAAFAAPIVLITCLTIANFVVMHWVQPFENRWMERLELRVGKTSNVIANMKNLKISGLAQSVERSIQGMRVDEMKAVQKFRILELLVMATGFAPGALSAMFTFAVTSKNLDVTTIFTSIALLELLASPLNNFFQGIPGIIAAFVCIQRVQNFLETEDRRDFRQIRSAVDADAPNPSQPASTGPTIRISDGNFGWEPEKMILKGIDASFFCGLNIVVGPVASGKSTLCNVLLGETPFVKGTIEFLIDPGKTAFCDQVPALFNATVKENVAGFGDVDAQRYVKAIQATMLGPDLETLPDGDETKIGSNGITLSGGQKQRVSIARAIYEECDFYIFDDVLSGLDNDTARHVFSHVFGSSGVLRERNATVILCTHAVHYLSEATHIIALGLDGTLVEEGSFEHLNQNERYIQSLEIDKSRDETTDSEKLTTATGDAEPESDFQAVVKPVKDKPAEASVKKNLRASGDWQVFLHYFRSIGKVWVTLFMLTGVACGFGWSFPNAWLALWSNDASTPPQRHSNSFYIGIYSLLSCLRLGFTMSQLGLGMMILAKISGLNLHKDALRTVIAAPLRFFVKTDVGVVTNLFSQDMSLIDNELPGALIDTFAMLWMVIGSAAVAATSSAYVLISYPFLIMAAYFIQRFYLMTSRQLRLLDLEAKSPLYTHFIDTMNSLATFRAFRWTDASIIKNNALLNTSTNPGYQLAIIQRWLVISLRLLVAVIAIIVVTLATQLKASTGFAGASMVSLVTFSGYLSSLLNAYTNLETSLGAVNRLRSFGTSTEKEDLPGEDTVPPVSWPQRGRIEIGGASASYDYSPLSPTNVSEKEDSGIICALRDIDLTIESGQKVAICGRTGSGKSSFILMLLRLLDPLPRSNLKLAIDGLSLTEIDRGTLRQRIIAVPQEPVFLPNGTSFMLNLDPGQVATEEECKAALEAVELWNVVCDRGGLEAGLSADFFSLGQKQLFSLARAILRRRVRLRQHETDSEKLTLQTETTSAALKPTSAAHTSTVQVEKDGGVLVLDEYGSSLDIATDRLMQQIILREFSGYTIVMVSHRLEMVMEFDKVVVLDTGRIVEDGAPDELVEKNGSRFRDLWMARNAR</sequence>
<evidence type="ECO:0000256" key="10">
    <source>
        <dbReference type="SAM" id="Phobius"/>
    </source>
</evidence>
<dbReference type="GO" id="GO:0005524">
    <property type="term" value="F:ATP binding"/>
    <property type="evidence" value="ECO:0007669"/>
    <property type="project" value="UniProtKB-KW"/>
</dbReference>
<dbReference type="InterPro" id="IPR003593">
    <property type="entry name" value="AAA+_ATPase"/>
</dbReference>
<dbReference type="InterPro" id="IPR056227">
    <property type="entry name" value="TMD0_ABC"/>
</dbReference>
<dbReference type="Pfam" id="PF24357">
    <property type="entry name" value="TMD0_ABC"/>
    <property type="match status" value="1"/>
</dbReference>
<dbReference type="Gene3D" id="3.40.50.300">
    <property type="entry name" value="P-loop containing nucleotide triphosphate hydrolases"/>
    <property type="match status" value="2"/>
</dbReference>
<keyword evidence="4 10" id="KW-0812">Transmembrane</keyword>
<dbReference type="FunFam" id="1.20.1560.10:FF:000055">
    <property type="entry name" value="ABC multidrug transporter (Eurofung)"/>
    <property type="match status" value="1"/>
</dbReference>
<feature type="transmembrane region" description="Helical" evidence="10">
    <location>
        <begin position="129"/>
        <end position="151"/>
    </location>
</feature>
<gene>
    <name evidence="13" type="ORF">LMH87_008074</name>
</gene>
<feature type="transmembrane region" description="Helical" evidence="10">
    <location>
        <begin position="157"/>
        <end position="176"/>
    </location>
</feature>
<evidence type="ECO:0008006" key="15">
    <source>
        <dbReference type="Google" id="ProtNLM"/>
    </source>
</evidence>
<evidence type="ECO:0000256" key="1">
    <source>
        <dbReference type="ARBA" id="ARBA00004651"/>
    </source>
</evidence>
<dbReference type="PANTHER" id="PTHR24223">
    <property type="entry name" value="ATP-BINDING CASSETTE SUB-FAMILY C"/>
    <property type="match status" value="1"/>
</dbReference>
<dbReference type="GO" id="GO:0140359">
    <property type="term" value="F:ABC-type transporter activity"/>
    <property type="evidence" value="ECO:0007669"/>
    <property type="project" value="InterPro"/>
</dbReference>